<dbReference type="Proteomes" id="UP000291020">
    <property type="component" value="Unassembled WGS sequence"/>
</dbReference>
<evidence type="ECO:0000256" key="7">
    <source>
        <dbReference type="ARBA" id="ARBA00023034"/>
    </source>
</evidence>
<proteinExistence type="inferred from homology"/>
<keyword evidence="9 11" id="KW-0325">Glycoprotein</keyword>
<keyword evidence="8" id="KW-0472">Membrane</keyword>
<evidence type="ECO:0000256" key="8">
    <source>
        <dbReference type="ARBA" id="ARBA00023136"/>
    </source>
</evidence>
<organism evidence="12 13">
    <name type="scientific">Gopherus agassizii</name>
    <name type="common">Agassiz's desert tortoise</name>
    <dbReference type="NCBI Taxonomy" id="38772"/>
    <lineage>
        <taxon>Eukaryota</taxon>
        <taxon>Metazoa</taxon>
        <taxon>Chordata</taxon>
        <taxon>Craniata</taxon>
        <taxon>Vertebrata</taxon>
        <taxon>Euteleostomi</taxon>
        <taxon>Archelosauria</taxon>
        <taxon>Testudinata</taxon>
        <taxon>Testudines</taxon>
        <taxon>Cryptodira</taxon>
        <taxon>Durocryptodira</taxon>
        <taxon>Testudinoidea</taxon>
        <taxon>Testudinidae</taxon>
        <taxon>Gopherus</taxon>
    </lineage>
</organism>
<evidence type="ECO:0000256" key="5">
    <source>
        <dbReference type="ARBA" id="ARBA00022968"/>
    </source>
</evidence>
<evidence type="ECO:0000256" key="1">
    <source>
        <dbReference type="ARBA" id="ARBA00004323"/>
    </source>
</evidence>
<dbReference type="GO" id="GO:0030166">
    <property type="term" value="P:proteoglycan biosynthetic process"/>
    <property type="evidence" value="ECO:0007669"/>
    <property type="project" value="TreeGrafter"/>
</dbReference>
<keyword evidence="4" id="KW-0812">Transmembrane</keyword>
<evidence type="ECO:0000256" key="4">
    <source>
        <dbReference type="ARBA" id="ARBA00022692"/>
    </source>
</evidence>
<evidence type="ECO:0000313" key="12">
    <source>
        <dbReference type="Ensembl" id="ENSGAGP00000026292.1"/>
    </source>
</evidence>
<evidence type="ECO:0000313" key="13">
    <source>
        <dbReference type="Proteomes" id="UP000291020"/>
    </source>
</evidence>
<keyword evidence="7 11" id="KW-0333">Golgi apparatus</keyword>
<keyword evidence="3 11" id="KW-0808">Transferase</keyword>
<dbReference type="Pfam" id="PF03567">
    <property type="entry name" value="Sulfotransfer_2"/>
    <property type="match status" value="1"/>
</dbReference>
<dbReference type="GO" id="GO:0008146">
    <property type="term" value="F:sulfotransferase activity"/>
    <property type="evidence" value="ECO:0007669"/>
    <property type="project" value="InterPro"/>
</dbReference>
<dbReference type="AlphaFoldDB" id="A0A452IEN8"/>
<evidence type="ECO:0000256" key="9">
    <source>
        <dbReference type="ARBA" id="ARBA00023180"/>
    </source>
</evidence>
<accession>A0A452IEN8</accession>
<dbReference type="PANTHER" id="PTHR12137:SF15">
    <property type="entry name" value="CARBOHYDRATE SULFOTRANSFERASE"/>
    <property type="match status" value="1"/>
</dbReference>
<evidence type="ECO:0000256" key="2">
    <source>
        <dbReference type="ARBA" id="ARBA00006339"/>
    </source>
</evidence>
<evidence type="ECO:0000256" key="6">
    <source>
        <dbReference type="ARBA" id="ARBA00022989"/>
    </source>
</evidence>
<evidence type="ECO:0000256" key="3">
    <source>
        <dbReference type="ARBA" id="ARBA00022679"/>
    </source>
</evidence>
<keyword evidence="10 11" id="KW-0119">Carbohydrate metabolism</keyword>
<comment type="subcellular location">
    <subcellularLocation>
        <location evidence="1 11">Golgi apparatus membrane</location>
        <topology evidence="1 11">Single-pass type II membrane protein</topology>
    </subcellularLocation>
</comment>
<sequence length="367" mass="42420">MPGAASRGGRPAGHCEGSSQAAFGGLPVAGLLVLQICWQYGGSYAESVGQGTSCRQATEGNLPAVIQRNDFTLMVYLPFLHTSSFPVPKEDWLMSQVYRKDILNSTCLMNNLSHSQSKLKHNVARQIFVEHNHKFIYCEVPKVGCSNWKKIILLLTMNLSRKANEVQQNLIHRTPLIKRLSSYPSDYQKELLTSYTKVMFTRDPLERLVSAYRDKLLHSEPYYSITVANEMKAMFRKNKNSTEKVTFQEFVNFILSKNQEHLDIHWKPMFLLCDPCNIHYDILGKFETLEQDSDHVLRNIGAPEDLQYPNFKTHSSEKRTNDDITLEYLRKLSSEQIEKIKKLYQMDFALFNYPYDLKMNFYKTDTV</sequence>
<dbReference type="GO" id="GO:0016051">
    <property type="term" value="P:carbohydrate biosynthetic process"/>
    <property type="evidence" value="ECO:0007669"/>
    <property type="project" value="InterPro"/>
</dbReference>
<evidence type="ECO:0000256" key="11">
    <source>
        <dbReference type="RuleBase" id="RU364020"/>
    </source>
</evidence>
<evidence type="ECO:0000256" key="10">
    <source>
        <dbReference type="ARBA" id="ARBA00023277"/>
    </source>
</evidence>
<reference evidence="12" key="2">
    <citation type="submission" date="2025-08" db="UniProtKB">
        <authorList>
            <consortium name="Ensembl"/>
        </authorList>
    </citation>
    <scope>IDENTIFICATION</scope>
</reference>
<name>A0A452IEN8_9SAUR</name>
<keyword evidence="5 11" id="KW-0735">Signal-anchor</keyword>
<dbReference type="GO" id="GO:0000139">
    <property type="term" value="C:Golgi membrane"/>
    <property type="evidence" value="ECO:0007669"/>
    <property type="project" value="UniProtKB-SubCell"/>
</dbReference>
<comment type="similarity">
    <text evidence="2 11">Belongs to the sulfotransferase 2 family.</text>
</comment>
<dbReference type="STRING" id="38772.ENSGAGP00000026292"/>
<reference evidence="13" key="1">
    <citation type="journal article" date="2017" name="PLoS ONE">
        <title>The Agassiz's desert tortoise genome provides a resource for the conservation of a threatened species.</title>
        <authorList>
            <person name="Tollis M."/>
            <person name="DeNardo D.F."/>
            <person name="Cornelius J.A."/>
            <person name="Dolby G.A."/>
            <person name="Edwards T."/>
            <person name="Henen B.T."/>
            <person name="Karl A.E."/>
            <person name="Murphy R.W."/>
            <person name="Kusumi K."/>
        </authorList>
    </citation>
    <scope>NUCLEOTIDE SEQUENCE [LARGE SCALE GENOMIC DNA]</scope>
</reference>
<dbReference type="Ensembl" id="ENSGAGT00000029892.1">
    <property type="protein sequence ID" value="ENSGAGP00000026292.1"/>
    <property type="gene ID" value="ENSGAGG00000019175.1"/>
</dbReference>
<keyword evidence="6" id="KW-1133">Transmembrane helix</keyword>
<dbReference type="InterPro" id="IPR005331">
    <property type="entry name" value="Sulfotransferase"/>
</dbReference>
<dbReference type="PANTHER" id="PTHR12137">
    <property type="entry name" value="CARBOHYDRATE SULFOTRANSFERASE"/>
    <property type="match status" value="1"/>
</dbReference>
<dbReference type="InterPro" id="IPR018011">
    <property type="entry name" value="Carb_sulfotrans_8-10"/>
</dbReference>
<dbReference type="InterPro" id="IPR027417">
    <property type="entry name" value="P-loop_NTPase"/>
</dbReference>
<reference evidence="12" key="3">
    <citation type="submission" date="2025-09" db="UniProtKB">
        <authorList>
            <consortium name="Ensembl"/>
        </authorList>
    </citation>
    <scope>IDENTIFICATION</scope>
</reference>
<keyword evidence="13" id="KW-1185">Reference proteome</keyword>
<dbReference type="EC" id="2.8.2.-" evidence="11"/>
<dbReference type="SUPFAM" id="SSF52540">
    <property type="entry name" value="P-loop containing nucleoside triphosphate hydrolases"/>
    <property type="match status" value="1"/>
</dbReference>
<protein>
    <recommendedName>
        <fullName evidence="11">Carbohydrate sulfotransferase</fullName>
        <ecNumber evidence="11">2.8.2.-</ecNumber>
    </recommendedName>
</protein>